<evidence type="ECO:0000256" key="1">
    <source>
        <dbReference type="SAM" id="MobiDB-lite"/>
    </source>
</evidence>
<accession>A0A7W5F6I6</accession>
<keyword evidence="3" id="KW-1185">Reference proteome</keyword>
<protein>
    <submittedName>
        <fullName evidence="2">Uncharacterized protein</fullName>
    </submittedName>
</protein>
<name>A0A7W5F6I6_9ACTN</name>
<feature type="compositionally biased region" description="Polar residues" evidence="1">
    <location>
        <begin position="54"/>
        <end position="63"/>
    </location>
</feature>
<dbReference type="Proteomes" id="UP000572907">
    <property type="component" value="Unassembled WGS sequence"/>
</dbReference>
<evidence type="ECO:0000313" key="3">
    <source>
        <dbReference type="Proteomes" id="UP000572907"/>
    </source>
</evidence>
<dbReference type="RefSeq" id="WP_184599788.1">
    <property type="nucleotide sequence ID" value="NZ_BMUP01000015.1"/>
</dbReference>
<organism evidence="2 3">
    <name type="scientific">Streptomyces violarus</name>
    <dbReference type="NCBI Taxonomy" id="67380"/>
    <lineage>
        <taxon>Bacteria</taxon>
        <taxon>Bacillati</taxon>
        <taxon>Actinomycetota</taxon>
        <taxon>Actinomycetes</taxon>
        <taxon>Kitasatosporales</taxon>
        <taxon>Streptomycetaceae</taxon>
        <taxon>Streptomyces</taxon>
    </lineage>
</organism>
<evidence type="ECO:0000313" key="2">
    <source>
        <dbReference type="EMBL" id="MBB3081708.1"/>
    </source>
</evidence>
<comment type="caution">
    <text evidence="2">The sequence shown here is derived from an EMBL/GenBank/DDBJ whole genome shotgun (WGS) entry which is preliminary data.</text>
</comment>
<dbReference type="EMBL" id="JACHXE010000015">
    <property type="protein sequence ID" value="MBB3081708.1"/>
    <property type="molecule type" value="Genomic_DNA"/>
</dbReference>
<feature type="region of interest" description="Disordered" evidence="1">
    <location>
        <begin position="47"/>
        <end position="69"/>
    </location>
</feature>
<proteinExistence type="predicted"/>
<reference evidence="2 3" key="1">
    <citation type="submission" date="2020-08" db="EMBL/GenBank/DDBJ databases">
        <title>Genomic Encyclopedia of Type Strains, Phase III (KMG-III): the genomes of soil and plant-associated and newly described type strains.</title>
        <authorList>
            <person name="Whitman W."/>
        </authorList>
    </citation>
    <scope>NUCLEOTIDE SEQUENCE [LARGE SCALE GENOMIC DNA]</scope>
    <source>
        <strain evidence="2 3">CECT 3237</strain>
    </source>
</reference>
<gene>
    <name evidence="2" type="ORF">FHS41_008266</name>
</gene>
<sequence length="69" mass="7701">MTGIQYGIASPSRLDDVEPLERLNRRAAEAVIADSRTQWPDVYLVQRTDGDDWQPSSGAVSRTTEQRPA</sequence>
<dbReference type="AlphaFoldDB" id="A0A7W5F6I6"/>